<comment type="caution">
    <text evidence="1">The sequence shown here is derived from an EMBL/GenBank/DDBJ whole genome shotgun (WGS) entry which is preliminary data.</text>
</comment>
<dbReference type="Proteomes" id="UP000299102">
    <property type="component" value="Unassembled WGS sequence"/>
</dbReference>
<evidence type="ECO:0000313" key="2">
    <source>
        <dbReference type="Proteomes" id="UP000299102"/>
    </source>
</evidence>
<sequence length="139" mass="16003">MRTAEGGVRCCEEEWVTGTSTHWTKEQWKLLPDVRTLGERNISLFERAYCRVCYSLYKSPINYSLSKNAQDFPLPSCVTKGPTRADVIGHVTASTSRKRRPYSAAAPDAALFPAPFPDRHLREWARLPEAVEFRRFVYY</sequence>
<name>A0A4C1T7E7_EUMVA</name>
<keyword evidence="2" id="KW-1185">Reference proteome</keyword>
<evidence type="ECO:0000313" key="1">
    <source>
        <dbReference type="EMBL" id="GBP10116.1"/>
    </source>
</evidence>
<dbReference type="EMBL" id="BGZK01000039">
    <property type="protein sequence ID" value="GBP10116.1"/>
    <property type="molecule type" value="Genomic_DNA"/>
</dbReference>
<gene>
    <name evidence="1" type="ORF">EVAR_77535_1</name>
</gene>
<protein>
    <submittedName>
        <fullName evidence="1">Uncharacterized protein</fullName>
    </submittedName>
</protein>
<organism evidence="1 2">
    <name type="scientific">Eumeta variegata</name>
    <name type="common">Bagworm moth</name>
    <name type="synonym">Eumeta japonica</name>
    <dbReference type="NCBI Taxonomy" id="151549"/>
    <lineage>
        <taxon>Eukaryota</taxon>
        <taxon>Metazoa</taxon>
        <taxon>Ecdysozoa</taxon>
        <taxon>Arthropoda</taxon>
        <taxon>Hexapoda</taxon>
        <taxon>Insecta</taxon>
        <taxon>Pterygota</taxon>
        <taxon>Neoptera</taxon>
        <taxon>Endopterygota</taxon>
        <taxon>Lepidoptera</taxon>
        <taxon>Glossata</taxon>
        <taxon>Ditrysia</taxon>
        <taxon>Tineoidea</taxon>
        <taxon>Psychidae</taxon>
        <taxon>Oiketicinae</taxon>
        <taxon>Eumeta</taxon>
    </lineage>
</organism>
<accession>A0A4C1T7E7</accession>
<proteinExistence type="predicted"/>
<dbReference type="AlphaFoldDB" id="A0A4C1T7E7"/>
<reference evidence="1 2" key="1">
    <citation type="journal article" date="2019" name="Commun. Biol.">
        <title>The bagworm genome reveals a unique fibroin gene that provides high tensile strength.</title>
        <authorList>
            <person name="Kono N."/>
            <person name="Nakamura H."/>
            <person name="Ohtoshi R."/>
            <person name="Tomita M."/>
            <person name="Numata K."/>
            <person name="Arakawa K."/>
        </authorList>
    </citation>
    <scope>NUCLEOTIDE SEQUENCE [LARGE SCALE GENOMIC DNA]</scope>
</reference>